<dbReference type="AlphaFoldDB" id="A0A068TM52"/>
<dbReference type="GO" id="GO:0006417">
    <property type="term" value="P:regulation of translation"/>
    <property type="evidence" value="ECO:0007669"/>
    <property type="project" value="UniProtKB-KW"/>
</dbReference>
<evidence type="ECO:0000256" key="3">
    <source>
        <dbReference type="ARBA" id="ARBA00009548"/>
    </source>
</evidence>
<feature type="region of interest" description="Disordered" evidence="13">
    <location>
        <begin position="1"/>
        <end position="292"/>
    </location>
</feature>
<name>A0A068TM52_COFCA</name>
<dbReference type="Pfam" id="PF09405">
    <property type="entry name" value="Btz"/>
    <property type="match status" value="1"/>
</dbReference>
<feature type="compositionally biased region" description="Basic and acidic residues" evidence="13">
    <location>
        <begin position="197"/>
        <end position="221"/>
    </location>
</feature>
<evidence type="ECO:0000256" key="10">
    <source>
        <dbReference type="ARBA" id="ARBA00023161"/>
    </source>
</evidence>
<comment type="similarity">
    <text evidence="3">Belongs to the CASC3 family.</text>
</comment>
<keyword evidence="10" id="KW-0866">Nonsense-mediated mRNA decay</keyword>
<evidence type="ECO:0000256" key="9">
    <source>
        <dbReference type="ARBA" id="ARBA00022884"/>
    </source>
</evidence>
<dbReference type="OrthoDB" id="1920561at2759"/>
<feature type="compositionally biased region" description="Basic and acidic residues" evidence="13">
    <location>
        <begin position="252"/>
        <end position="273"/>
    </location>
</feature>
<dbReference type="GO" id="GO:0008380">
    <property type="term" value="P:RNA splicing"/>
    <property type="evidence" value="ECO:0007669"/>
    <property type="project" value="UniProtKB-KW"/>
</dbReference>
<evidence type="ECO:0000256" key="8">
    <source>
        <dbReference type="ARBA" id="ARBA00022845"/>
    </source>
</evidence>
<evidence type="ECO:0000313" key="15">
    <source>
        <dbReference type="EMBL" id="CDO97281.1"/>
    </source>
</evidence>
<evidence type="ECO:0000256" key="6">
    <source>
        <dbReference type="ARBA" id="ARBA00022664"/>
    </source>
</evidence>
<dbReference type="InterPro" id="IPR018545">
    <property type="entry name" value="Btz_dom"/>
</dbReference>
<dbReference type="GO" id="GO:0035145">
    <property type="term" value="C:exon-exon junction complex"/>
    <property type="evidence" value="ECO:0007669"/>
    <property type="project" value="InterPro"/>
</dbReference>
<dbReference type="GO" id="GO:0005737">
    <property type="term" value="C:cytoplasm"/>
    <property type="evidence" value="ECO:0007669"/>
    <property type="project" value="UniProtKB-SubCell"/>
</dbReference>
<keyword evidence="5" id="KW-0963">Cytoplasm</keyword>
<dbReference type="EMBL" id="HG739085">
    <property type="protein sequence ID" value="CDO97281.1"/>
    <property type="molecule type" value="Genomic_DNA"/>
</dbReference>
<evidence type="ECO:0000259" key="14">
    <source>
        <dbReference type="Pfam" id="PF09405"/>
    </source>
</evidence>
<evidence type="ECO:0000256" key="12">
    <source>
        <dbReference type="ARBA" id="ARBA00023242"/>
    </source>
</evidence>
<evidence type="ECO:0000256" key="7">
    <source>
        <dbReference type="ARBA" id="ARBA00022816"/>
    </source>
</evidence>
<evidence type="ECO:0000256" key="4">
    <source>
        <dbReference type="ARBA" id="ARBA00022448"/>
    </source>
</evidence>
<evidence type="ECO:0000313" key="16">
    <source>
        <dbReference type="Proteomes" id="UP000295252"/>
    </source>
</evidence>
<feature type="domain" description="Btz" evidence="14">
    <location>
        <begin position="84"/>
        <end position="199"/>
    </location>
</feature>
<dbReference type="GO" id="GO:0006397">
    <property type="term" value="P:mRNA processing"/>
    <property type="evidence" value="ECO:0007669"/>
    <property type="project" value="UniProtKB-KW"/>
</dbReference>
<feature type="compositionally biased region" description="Basic and acidic residues" evidence="13">
    <location>
        <begin position="158"/>
        <end position="190"/>
    </location>
</feature>
<feature type="compositionally biased region" description="Basic and acidic residues" evidence="13">
    <location>
        <begin position="83"/>
        <end position="119"/>
    </location>
</feature>
<dbReference type="FunCoup" id="A0A068TM52">
    <property type="interactions" value="1294"/>
</dbReference>
<organism evidence="15 16">
    <name type="scientific">Coffea canephora</name>
    <name type="common">Robusta coffee</name>
    <dbReference type="NCBI Taxonomy" id="49390"/>
    <lineage>
        <taxon>Eukaryota</taxon>
        <taxon>Viridiplantae</taxon>
        <taxon>Streptophyta</taxon>
        <taxon>Embryophyta</taxon>
        <taxon>Tracheophyta</taxon>
        <taxon>Spermatophyta</taxon>
        <taxon>Magnoliopsida</taxon>
        <taxon>eudicotyledons</taxon>
        <taxon>Gunneridae</taxon>
        <taxon>Pentapetalae</taxon>
        <taxon>asterids</taxon>
        <taxon>lamiids</taxon>
        <taxon>Gentianales</taxon>
        <taxon>Rubiaceae</taxon>
        <taxon>Ixoroideae</taxon>
        <taxon>Gardenieae complex</taxon>
        <taxon>Bertiereae - Coffeeae clade</taxon>
        <taxon>Coffeeae</taxon>
        <taxon>Coffea</taxon>
    </lineage>
</organism>
<dbReference type="STRING" id="49390.A0A068TM52"/>
<sequence length="332" mass="38208">MSRREGRDSESRRHRSRFDEEPPSPKRSRRDGKPETERPPANSHLDNRDHSDRDQKHRRRLQDALPLEASSEQDSKVGGAALSKEKSDKASLDHEGTKVSLDPKDIPRSRSYFQHDDRGNAGQVGRSFGRRAATERGWWRDSKEQQSERGNRISTGDVQKKDDRAPRVHGEVNDAWRHDKYFQVEADPKQPAKKRSFREQKDQDDSGKAGKEVEELLKPNPEENPVSESARRDERGGYTSRHSGRPEQGFAGDREANKGDAWRSHFSTRDRYGNRTGNYRGRDRFTARQGYRATTRGRVEKWKHDLYDEANRSPSPKNEEDVVAKVEALLAS</sequence>
<feature type="compositionally biased region" description="Basic and acidic residues" evidence="13">
    <location>
        <begin position="45"/>
        <end position="55"/>
    </location>
</feature>
<keyword evidence="9" id="KW-0694">RNA-binding</keyword>
<keyword evidence="12" id="KW-0539">Nucleus</keyword>
<dbReference type="GO" id="GO:0000184">
    <property type="term" value="P:nuclear-transcribed mRNA catabolic process, nonsense-mediated decay"/>
    <property type="evidence" value="ECO:0007669"/>
    <property type="project" value="UniProtKB-KW"/>
</dbReference>
<dbReference type="OMA" id="NYHPRGF"/>
<evidence type="ECO:0000256" key="13">
    <source>
        <dbReference type="SAM" id="MobiDB-lite"/>
    </source>
</evidence>
<dbReference type="InParanoid" id="A0A068TM52"/>
<keyword evidence="16" id="KW-1185">Reference proteome</keyword>
<dbReference type="PANTHER" id="PTHR36364">
    <property type="entry name" value="OS03G0203000 PROTEIN"/>
    <property type="match status" value="1"/>
</dbReference>
<keyword evidence="4" id="KW-0813">Transport</keyword>
<keyword evidence="7" id="KW-0509">mRNA transport</keyword>
<accession>A0A068TM52</accession>
<keyword evidence="8" id="KW-0810">Translation regulation</keyword>
<protein>
    <recommendedName>
        <fullName evidence="14">Btz domain-containing protein</fullName>
    </recommendedName>
</protein>
<dbReference type="Gramene" id="CDO97281">
    <property type="protein sequence ID" value="CDO97281"/>
    <property type="gene ID" value="GSCOC_T00014561001"/>
</dbReference>
<evidence type="ECO:0000256" key="2">
    <source>
        <dbReference type="ARBA" id="ARBA00004496"/>
    </source>
</evidence>
<feature type="compositionally biased region" description="Basic and acidic residues" evidence="13">
    <location>
        <begin position="1"/>
        <end position="24"/>
    </location>
</feature>
<dbReference type="Proteomes" id="UP000295252">
    <property type="component" value="Chromosome IV"/>
</dbReference>
<proteinExistence type="inferred from homology"/>
<dbReference type="PANTHER" id="PTHR36364:SF1">
    <property type="entry name" value="OS03G0203000 PROTEIN"/>
    <property type="match status" value="1"/>
</dbReference>
<evidence type="ECO:0000256" key="1">
    <source>
        <dbReference type="ARBA" id="ARBA00004123"/>
    </source>
</evidence>
<dbReference type="GO" id="GO:0051028">
    <property type="term" value="P:mRNA transport"/>
    <property type="evidence" value="ECO:0007669"/>
    <property type="project" value="UniProtKB-KW"/>
</dbReference>
<dbReference type="PhylomeDB" id="A0A068TM52"/>
<keyword evidence="11" id="KW-0508">mRNA splicing</keyword>
<evidence type="ECO:0000256" key="11">
    <source>
        <dbReference type="ARBA" id="ARBA00023187"/>
    </source>
</evidence>
<comment type="subcellular location">
    <subcellularLocation>
        <location evidence="2">Cytoplasm</location>
    </subcellularLocation>
    <subcellularLocation>
        <location evidence="1">Nucleus</location>
    </subcellularLocation>
</comment>
<gene>
    <name evidence="15" type="ORF">GSCOC_T00014561001</name>
</gene>
<reference evidence="16" key="1">
    <citation type="journal article" date="2014" name="Science">
        <title>The coffee genome provides insight into the convergent evolution of caffeine biosynthesis.</title>
        <authorList>
            <person name="Denoeud F."/>
            <person name="Carretero-Paulet L."/>
            <person name="Dereeper A."/>
            <person name="Droc G."/>
            <person name="Guyot R."/>
            <person name="Pietrella M."/>
            <person name="Zheng C."/>
            <person name="Alberti A."/>
            <person name="Anthony F."/>
            <person name="Aprea G."/>
            <person name="Aury J.M."/>
            <person name="Bento P."/>
            <person name="Bernard M."/>
            <person name="Bocs S."/>
            <person name="Campa C."/>
            <person name="Cenci A."/>
            <person name="Combes M.C."/>
            <person name="Crouzillat D."/>
            <person name="Da Silva C."/>
            <person name="Daddiego L."/>
            <person name="De Bellis F."/>
            <person name="Dussert S."/>
            <person name="Garsmeur O."/>
            <person name="Gayraud T."/>
            <person name="Guignon V."/>
            <person name="Jahn K."/>
            <person name="Jamilloux V."/>
            <person name="Joet T."/>
            <person name="Labadie K."/>
            <person name="Lan T."/>
            <person name="Leclercq J."/>
            <person name="Lepelley M."/>
            <person name="Leroy T."/>
            <person name="Li L.T."/>
            <person name="Librado P."/>
            <person name="Lopez L."/>
            <person name="Munoz A."/>
            <person name="Noel B."/>
            <person name="Pallavicini A."/>
            <person name="Perrotta G."/>
            <person name="Poncet V."/>
            <person name="Pot D."/>
            <person name="Priyono X."/>
            <person name="Rigoreau M."/>
            <person name="Rouard M."/>
            <person name="Rozas J."/>
            <person name="Tranchant-Dubreuil C."/>
            <person name="VanBuren R."/>
            <person name="Zhang Q."/>
            <person name="Andrade A.C."/>
            <person name="Argout X."/>
            <person name="Bertrand B."/>
            <person name="de Kochko A."/>
            <person name="Graziosi G."/>
            <person name="Henry R.J."/>
            <person name="Jayarama X."/>
            <person name="Ming R."/>
            <person name="Nagai C."/>
            <person name="Rounsley S."/>
            <person name="Sankoff D."/>
            <person name="Giuliano G."/>
            <person name="Albert V.A."/>
            <person name="Wincker P."/>
            <person name="Lashermes P."/>
        </authorList>
    </citation>
    <scope>NUCLEOTIDE SEQUENCE [LARGE SCALE GENOMIC DNA]</scope>
    <source>
        <strain evidence="16">cv. DH200-94</strain>
    </source>
</reference>
<keyword evidence="6" id="KW-0507">mRNA processing</keyword>
<evidence type="ECO:0000256" key="5">
    <source>
        <dbReference type="ARBA" id="ARBA00022490"/>
    </source>
</evidence>
<feature type="compositionally biased region" description="Basic and acidic residues" evidence="13">
    <location>
        <begin position="132"/>
        <end position="151"/>
    </location>
</feature>
<dbReference type="GO" id="GO:0003729">
    <property type="term" value="F:mRNA binding"/>
    <property type="evidence" value="ECO:0007669"/>
    <property type="project" value="InterPro"/>
</dbReference>